<keyword evidence="6" id="KW-1185">Reference proteome</keyword>
<dbReference type="InterPro" id="IPR036427">
    <property type="entry name" value="Bromodomain-like_sf"/>
</dbReference>
<proteinExistence type="predicted"/>
<feature type="domain" description="Bromo" evidence="4">
    <location>
        <begin position="24"/>
        <end position="94"/>
    </location>
</feature>
<dbReference type="Proteomes" id="UP000515908">
    <property type="component" value="Chromosome 03"/>
</dbReference>
<sequence length="212" mass="24485">MADKRDRPTPFHKEHCLTYIQKLWDADTLAMFHHPVSATEVPDYYTVIKCPIDLSSIKEKIEKGEYEADADVEADVALMITNALEYNEKHSPWYEQAKKMRSSYVTLAKQCGLAVDDDTSFIPKKKFKDDERTLRVEEEKNKENFTEVMGELKKESELSIEELRAKYAHKEEEDSAAEEEEDEDEEDDEESAGDFSSEEESEEESDTDTSSD</sequence>
<gene>
    <name evidence="5" type="ORF">ADEAN_000188700</name>
</gene>
<evidence type="ECO:0000313" key="6">
    <source>
        <dbReference type="Proteomes" id="UP000515908"/>
    </source>
</evidence>
<organism evidence="5 6">
    <name type="scientific">Angomonas deanei</name>
    <dbReference type="NCBI Taxonomy" id="59799"/>
    <lineage>
        <taxon>Eukaryota</taxon>
        <taxon>Discoba</taxon>
        <taxon>Euglenozoa</taxon>
        <taxon>Kinetoplastea</taxon>
        <taxon>Metakinetoplastina</taxon>
        <taxon>Trypanosomatida</taxon>
        <taxon>Trypanosomatidae</taxon>
        <taxon>Strigomonadinae</taxon>
        <taxon>Angomonas</taxon>
    </lineage>
</organism>
<dbReference type="SMART" id="SM00297">
    <property type="entry name" value="BROMO"/>
    <property type="match status" value="1"/>
</dbReference>
<keyword evidence="1 2" id="KW-0103">Bromodomain</keyword>
<dbReference type="AlphaFoldDB" id="S9VM95"/>
<feature type="compositionally biased region" description="Acidic residues" evidence="3">
    <location>
        <begin position="173"/>
        <end position="212"/>
    </location>
</feature>
<evidence type="ECO:0000259" key="4">
    <source>
        <dbReference type="PROSITE" id="PS50014"/>
    </source>
</evidence>
<dbReference type="EMBL" id="LR877147">
    <property type="protein sequence ID" value="CAD2214441.1"/>
    <property type="molecule type" value="Genomic_DNA"/>
</dbReference>
<feature type="region of interest" description="Disordered" evidence="3">
    <location>
        <begin position="164"/>
        <end position="212"/>
    </location>
</feature>
<dbReference type="PROSITE" id="PS00633">
    <property type="entry name" value="BROMODOMAIN_1"/>
    <property type="match status" value="1"/>
</dbReference>
<protein>
    <submittedName>
        <fullName evidence="5">Bromodomain, putative</fullName>
    </submittedName>
</protein>
<dbReference type="Pfam" id="PF00439">
    <property type="entry name" value="Bromodomain"/>
    <property type="match status" value="1"/>
</dbReference>
<evidence type="ECO:0000256" key="3">
    <source>
        <dbReference type="SAM" id="MobiDB-lite"/>
    </source>
</evidence>
<dbReference type="InterPro" id="IPR018359">
    <property type="entry name" value="Bromodomain_CS"/>
</dbReference>
<dbReference type="Gene3D" id="1.20.920.10">
    <property type="entry name" value="Bromodomain-like"/>
    <property type="match status" value="1"/>
</dbReference>
<accession>S9VM95</accession>
<evidence type="ECO:0000256" key="1">
    <source>
        <dbReference type="ARBA" id="ARBA00023117"/>
    </source>
</evidence>
<dbReference type="PRINTS" id="PR00503">
    <property type="entry name" value="BROMODOMAIN"/>
</dbReference>
<evidence type="ECO:0000313" key="5">
    <source>
        <dbReference type="EMBL" id="CAD2214441.1"/>
    </source>
</evidence>
<reference evidence="5 6" key="1">
    <citation type="submission" date="2020-08" db="EMBL/GenBank/DDBJ databases">
        <authorList>
            <person name="Newling K."/>
            <person name="Davey J."/>
            <person name="Forrester S."/>
        </authorList>
    </citation>
    <scope>NUCLEOTIDE SEQUENCE [LARGE SCALE GENOMIC DNA]</scope>
    <source>
        <strain evidence="6">Crithidia deanei Carvalho (ATCC PRA-265)</strain>
    </source>
</reference>
<dbReference type="OrthoDB" id="21449at2759"/>
<dbReference type="PANTHER" id="PTHR22881:SF27">
    <property type="entry name" value="BROMODOMAIN CONTAINING 7_9"/>
    <property type="match status" value="1"/>
</dbReference>
<evidence type="ECO:0000256" key="2">
    <source>
        <dbReference type="PROSITE-ProRule" id="PRU00035"/>
    </source>
</evidence>
<dbReference type="CDD" id="cd04369">
    <property type="entry name" value="Bromodomain"/>
    <property type="match status" value="1"/>
</dbReference>
<dbReference type="SUPFAM" id="SSF47370">
    <property type="entry name" value="Bromodomain"/>
    <property type="match status" value="1"/>
</dbReference>
<dbReference type="InterPro" id="IPR001487">
    <property type="entry name" value="Bromodomain"/>
</dbReference>
<name>S9VM95_9TRYP</name>
<dbReference type="InterPro" id="IPR051831">
    <property type="entry name" value="Bromodomain_contain_prot"/>
</dbReference>
<dbReference type="PROSITE" id="PS50014">
    <property type="entry name" value="BROMODOMAIN_2"/>
    <property type="match status" value="1"/>
</dbReference>
<dbReference type="PANTHER" id="PTHR22881">
    <property type="entry name" value="BROMODOMAIN CONTAINING PROTEIN"/>
    <property type="match status" value="1"/>
</dbReference>
<dbReference type="VEuPathDB" id="TriTrypDB:ADEAN_000188700"/>